<keyword evidence="3" id="KW-0812">Transmembrane</keyword>
<dbReference type="Pfam" id="PF04203">
    <property type="entry name" value="Sortase"/>
    <property type="match status" value="1"/>
</dbReference>
<feature type="compositionally biased region" description="Polar residues" evidence="2">
    <location>
        <begin position="1"/>
        <end position="10"/>
    </location>
</feature>
<reference evidence="4 5" key="1">
    <citation type="submission" date="2021-01" db="EMBL/GenBank/DDBJ databases">
        <title>Whole genome shotgun sequence of Actinoplanes durhamensis NBRC 14914.</title>
        <authorList>
            <person name="Komaki H."/>
            <person name="Tamura T."/>
        </authorList>
    </citation>
    <scope>NUCLEOTIDE SEQUENCE [LARGE SCALE GENOMIC DNA]</scope>
    <source>
        <strain evidence="4 5">NBRC 14914</strain>
    </source>
</reference>
<keyword evidence="3" id="KW-1133">Transmembrane helix</keyword>
<keyword evidence="3" id="KW-0472">Membrane</keyword>
<sequence length="337" mass="35028">MVSTISTTITEPLPAGEPPAEQARPTPPPAPAPPASVASEPDPRRRDAPQPVRPPHTGGRTVGTALTILAAIALGFVAQMTALGALSQERAQRVAYANFRAELAQATAPVSHFNEAGTDSLAEGAAVAIISIPAVGVRQVVFEGTDSGVLMRGPGHRRDTVFPGQQGVSVLMGRRAAYGGPFARIGDLRGGDRITVINGQGEHAYQVIGVRRTGEPQPPVLAAGEGRLTLVTADGQAYAPTDVLRVDAKLVSEPQDTPRLAISSAVLPTKDAVMGIDLMALVPLVLWGQLLVAAALSVAWLRQRLSAWHAWLIGVPVLALLGVLVAGQVAQLVPNLI</sequence>
<comment type="caution">
    <text evidence="4">The sequence shown here is derived from an EMBL/GenBank/DDBJ whole genome shotgun (WGS) entry which is preliminary data.</text>
</comment>
<organism evidence="4 5">
    <name type="scientific">Paractinoplanes durhamensis</name>
    <dbReference type="NCBI Taxonomy" id="113563"/>
    <lineage>
        <taxon>Bacteria</taxon>
        <taxon>Bacillati</taxon>
        <taxon>Actinomycetota</taxon>
        <taxon>Actinomycetes</taxon>
        <taxon>Micromonosporales</taxon>
        <taxon>Micromonosporaceae</taxon>
        <taxon>Paractinoplanes</taxon>
    </lineage>
</organism>
<feature type="transmembrane region" description="Helical" evidence="3">
    <location>
        <begin position="307"/>
        <end position="327"/>
    </location>
</feature>
<feature type="compositionally biased region" description="Pro residues" evidence="2">
    <location>
        <begin position="25"/>
        <end position="34"/>
    </location>
</feature>
<protein>
    <submittedName>
        <fullName evidence="4">Sortase</fullName>
    </submittedName>
</protein>
<gene>
    <name evidence="4" type="ORF">Adu01nite_73330</name>
</gene>
<name>A0ABQ3Z826_9ACTN</name>
<evidence type="ECO:0000256" key="1">
    <source>
        <dbReference type="ARBA" id="ARBA00022801"/>
    </source>
</evidence>
<feature type="transmembrane region" description="Helical" evidence="3">
    <location>
        <begin position="62"/>
        <end position="86"/>
    </location>
</feature>
<evidence type="ECO:0000256" key="3">
    <source>
        <dbReference type="SAM" id="Phobius"/>
    </source>
</evidence>
<dbReference type="SUPFAM" id="SSF63817">
    <property type="entry name" value="Sortase"/>
    <property type="match status" value="1"/>
</dbReference>
<dbReference type="EMBL" id="BOML01000058">
    <property type="protein sequence ID" value="GIE05983.1"/>
    <property type="molecule type" value="Genomic_DNA"/>
</dbReference>
<keyword evidence="1" id="KW-0378">Hydrolase</keyword>
<evidence type="ECO:0000313" key="4">
    <source>
        <dbReference type="EMBL" id="GIE05983.1"/>
    </source>
</evidence>
<dbReference type="Proteomes" id="UP000637628">
    <property type="component" value="Unassembled WGS sequence"/>
</dbReference>
<keyword evidence="5" id="KW-1185">Reference proteome</keyword>
<feature type="region of interest" description="Disordered" evidence="2">
    <location>
        <begin position="1"/>
        <end position="61"/>
    </location>
</feature>
<evidence type="ECO:0000313" key="5">
    <source>
        <dbReference type="Proteomes" id="UP000637628"/>
    </source>
</evidence>
<accession>A0ABQ3Z826</accession>
<evidence type="ECO:0000256" key="2">
    <source>
        <dbReference type="SAM" id="MobiDB-lite"/>
    </source>
</evidence>
<dbReference type="InterPro" id="IPR042003">
    <property type="entry name" value="Sortase_E"/>
</dbReference>
<proteinExistence type="predicted"/>
<dbReference type="InterPro" id="IPR023365">
    <property type="entry name" value="Sortase_dom-sf"/>
</dbReference>
<dbReference type="InterPro" id="IPR005754">
    <property type="entry name" value="Sortase"/>
</dbReference>
<feature type="transmembrane region" description="Helical" evidence="3">
    <location>
        <begin position="278"/>
        <end position="301"/>
    </location>
</feature>
<dbReference type="Gene3D" id="2.40.260.10">
    <property type="entry name" value="Sortase"/>
    <property type="match status" value="1"/>
</dbReference>
<dbReference type="CDD" id="cd05830">
    <property type="entry name" value="Sortase_E"/>
    <property type="match status" value="1"/>
</dbReference>